<dbReference type="Pfam" id="PF22725">
    <property type="entry name" value="GFO_IDH_MocA_C3"/>
    <property type="match status" value="1"/>
</dbReference>
<evidence type="ECO:0000313" key="5">
    <source>
        <dbReference type="Proteomes" id="UP000037425"/>
    </source>
</evidence>
<dbReference type="OrthoDB" id="9776544at2"/>
<dbReference type="InterPro" id="IPR050463">
    <property type="entry name" value="Gfo/Idh/MocA_oxidrdct_glycsds"/>
</dbReference>
<organism evidence="4 5">
    <name type="scientific">Ensifer adhaerens</name>
    <name type="common">Sinorhizobium morelense</name>
    <dbReference type="NCBI Taxonomy" id="106592"/>
    <lineage>
        <taxon>Bacteria</taxon>
        <taxon>Pseudomonadati</taxon>
        <taxon>Pseudomonadota</taxon>
        <taxon>Alphaproteobacteria</taxon>
        <taxon>Hyphomicrobiales</taxon>
        <taxon>Rhizobiaceae</taxon>
        <taxon>Sinorhizobium/Ensifer group</taxon>
        <taxon>Ensifer</taxon>
    </lineage>
</organism>
<feature type="domain" description="GFO/IDH/MocA-like oxidoreductase" evidence="3">
    <location>
        <begin position="130"/>
        <end position="264"/>
    </location>
</feature>
<feature type="domain" description="Gfo/Idh/MocA-like oxidoreductase N-terminal" evidence="2">
    <location>
        <begin position="6"/>
        <end position="119"/>
    </location>
</feature>
<dbReference type="PATRIC" id="fig|106592.7.peg.4056"/>
<dbReference type="Proteomes" id="UP000037425">
    <property type="component" value="Unassembled WGS sequence"/>
</dbReference>
<name>A0A0L8BIP2_ENSAD</name>
<keyword evidence="1" id="KW-0560">Oxidoreductase</keyword>
<accession>A0A0L8BIP2</accession>
<proteinExistence type="predicted"/>
<dbReference type="Gene3D" id="3.30.360.10">
    <property type="entry name" value="Dihydrodipicolinate Reductase, domain 2"/>
    <property type="match status" value="1"/>
</dbReference>
<protein>
    <submittedName>
        <fullName evidence="4">Oxidoreductase</fullName>
    </submittedName>
</protein>
<dbReference type="EMBL" id="LGAP01000025">
    <property type="protein sequence ID" value="KOF14566.1"/>
    <property type="molecule type" value="Genomic_DNA"/>
</dbReference>
<dbReference type="InterPro" id="IPR055170">
    <property type="entry name" value="GFO_IDH_MocA-like_dom"/>
</dbReference>
<dbReference type="Gene3D" id="3.40.50.720">
    <property type="entry name" value="NAD(P)-binding Rossmann-like Domain"/>
    <property type="match status" value="1"/>
</dbReference>
<evidence type="ECO:0000313" key="4">
    <source>
        <dbReference type="EMBL" id="KOF14566.1"/>
    </source>
</evidence>
<dbReference type="SUPFAM" id="SSF55347">
    <property type="entry name" value="Glyceraldehyde-3-phosphate dehydrogenase-like, C-terminal domain"/>
    <property type="match status" value="1"/>
</dbReference>
<dbReference type="SUPFAM" id="SSF51735">
    <property type="entry name" value="NAD(P)-binding Rossmann-fold domains"/>
    <property type="match status" value="1"/>
</dbReference>
<evidence type="ECO:0000259" key="3">
    <source>
        <dbReference type="Pfam" id="PF22725"/>
    </source>
</evidence>
<evidence type="ECO:0000256" key="1">
    <source>
        <dbReference type="ARBA" id="ARBA00023002"/>
    </source>
</evidence>
<dbReference type="InterPro" id="IPR036291">
    <property type="entry name" value="NAD(P)-bd_dom_sf"/>
</dbReference>
<sequence length="392" mass="42078">MTKELGVGIIGCGNISTTYFKLAPLFRGIKVIACADINPAAAEARAAEYGVKAQSIEALLTNPDVDIVVNLTIPDAHFPVSRSILEAGKHVYSEKPLVLSLEQGEELRALAKAKGLTVGCAPDTFLGGAHQLARSTIDAGKIGRVTSGTCHVLSPGMEMWHPNPDFFFLPGGGPILDLGPYYIANLINLIGPVKRVAALSSMANPTRTITSEPRNGEVIPVKTPTNIHALLEFHNGATITLSASWDVWSHRHANMELYGTEGSIFVPDPNFFGGKVEASGRDKDIQPLEMWDHPFAVENQEHPQGPMANYRTAGLADMAIAILEGRDARCSLDRALHGVDVMVSILKSGEEGRFIELTTTCTQPAALGIEEARALLREVEEQVSVERSAVAS</sequence>
<comment type="caution">
    <text evidence="4">The sequence shown here is derived from an EMBL/GenBank/DDBJ whole genome shotgun (WGS) entry which is preliminary data.</text>
</comment>
<dbReference type="PANTHER" id="PTHR43818:SF11">
    <property type="entry name" value="BCDNA.GH03377"/>
    <property type="match status" value="1"/>
</dbReference>
<reference evidence="5" key="1">
    <citation type="submission" date="2015-07" db="EMBL/GenBank/DDBJ databases">
        <title>Whole genome sequence of an Ensifer adhaerens strain isolated from a cave pool in the Wind Cave National Park.</title>
        <authorList>
            <person name="Eng W.W.H."/>
            <person name="Gan H.M."/>
            <person name="Barton H.A."/>
            <person name="Savka M.A."/>
        </authorList>
    </citation>
    <scope>NUCLEOTIDE SEQUENCE [LARGE SCALE GENOMIC DNA]</scope>
    <source>
        <strain evidence="5">SD006</strain>
    </source>
</reference>
<gene>
    <name evidence="4" type="ORF">AC244_26375</name>
</gene>
<dbReference type="InterPro" id="IPR000683">
    <property type="entry name" value="Gfo/Idh/MocA-like_OxRdtase_N"/>
</dbReference>
<evidence type="ECO:0000259" key="2">
    <source>
        <dbReference type="Pfam" id="PF01408"/>
    </source>
</evidence>
<dbReference type="RefSeq" id="WP_053251773.1">
    <property type="nucleotide sequence ID" value="NZ_LGAP01000025.1"/>
</dbReference>
<dbReference type="GO" id="GO:0016491">
    <property type="term" value="F:oxidoreductase activity"/>
    <property type="evidence" value="ECO:0007669"/>
    <property type="project" value="UniProtKB-KW"/>
</dbReference>
<dbReference type="AlphaFoldDB" id="A0A0L8BIP2"/>
<dbReference type="GO" id="GO:0000166">
    <property type="term" value="F:nucleotide binding"/>
    <property type="evidence" value="ECO:0007669"/>
    <property type="project" value="InterPro"/>
</dbReference>
<dbReference type="Pfam" id="PF01408">
    <property type="entry name" value="GFO_IDH_MocA"/>
    <property type="match status" value="1"/>
</dbReference>
<dbReference type="PANTHER" id="PTHR43818">
    <property type="entry name" value="BCDNA.GH03377"/>
    <property type="match status" value="1"/>
</dbReference>